<gene>
    <name evidence="3" type="ORF">TrCOL_g10586</name>
</gene>
<evidence type="ECO:0000313" key="3">
    <source>
        <dbReference type="EMBL" id="GMI41027.1"/>
    </source>
</evidence>
<evidence type="ECO:0000256" key="1">
    <source>
        <dbReference type="SAM" id="MobiDB-lite"/>
    </source>
</evidence>
<evidence type="ECO:0000313" key="4">
    <source>
        <dbReference type="Proteomes" id="UP001165065"/>
    </source>
</evidence>
<evidence type="ECO:0000256" key="2">
    <source>
        <dbReference type="SAM" id="Phobius"/>
    </source>
</evidence>
<keyword evidence="2" id="KW-0812">Transmembrane</keyword>
<keyword evidence="4" id="KW-1185">Reference proteome</keyword>
<protein>
    <submittedName>
        <fullName evidence="3">Uncharacterized protein</fullName>
    </submittedName>
</protein>
<accession>A0A9W7GCC8</accession>
<reference evidence="4" key="1">
    <citation type="journal article" date="2023" name="Commun. Biol.">
        <title>Genome analysis of Parmales, the sister group of diatoms, reveals the evolutionary specialization of diatoms from phago-mixotrophs to photoautotrophs.</title>
        <authorList>
            <person name="Ban H."/>
            <person name="Sato S."/>
            <person name="Yoshikawa S."/>
            <person name="Yamada K."/>
            <person name="Nakamura Y."/>
            <person name="Ichinomiya M."/>
            <person name="Sato N."/>
            <person name="Blanc-Mathieu R."/>
            <person name="Endo H."/>
            <person name="Kuwata A."/>
            <person name="Ogata H."/>
        </authorList>
    </citation>
    <scope>NUCLEOTIDE SEQUENCE [LARGE SCALE GENOMIC DNA]</scope>
</reference>
<dbReference type="EMBL" id="BRYA01000141">
    <property type="protein sequence ID" value="GMI41027.1"/>
    <property type="molecule type" value="Genomic_DNA"/>
</dbReference>
<proteinExistence type="predicted"/>
<dbReference type="Proteomes" id="UP001165065">
    <property type="component" value="Unassembled WGS sequence"/>
</dbReference>
<feature type="region of interest" description="Disordered" evidence="1">
    <location>
        <begin position="337"/>
        <end position="357"/>
    </location>
</feature>
<sequence length="357" mass="38331">MAARPSLSKTYSSAARRVSVAASKRGMAPEDFLPMEFFDIREEISPKAPIKTLVKWGGVVYAILFIIFVSLFSFEMTKTNTSSTTTIVSSPPSPASDNIVCTPLATFSGSTDVQCEASPVFPNADRFYTENDPYGEGQDGFVTCGTMVRATKDRCMEVVESLQVCTTYKAAIEEHAECRENPGDSNLKYLAWGTDEPKTIRMEIHLGHAVTPWTNGAPVLFNQFGPFPSGEAVYTVSDNSLSFGLAYSLGSWDATNVDQDTCTPSASWLARCDAFIAATCQKVGTSSGPYACVATETTKATFFEALGTAYANLAFLQGLLLPLVAIAMVKAQEVGKKEGAELVPPSSPKSEAGDNKL</sequence>
<organism evidence="3 4">
    <name type="scientific">Triparma columacea</name>
    <dbReference type="NCBI Taxonomy" id="722753"/>
    <lineage>
        <taxon>Eukaryota</taxon>
        <taxon>Sar</taxon>
        <taxon>Stramenopiles</taxon>
        <taxon>Ochrophyta</taxon>
        <taxon>Bolidophyceae</taxon>
        <taxon>Parmales</taxon>
        <taxon>Triparmaceae</taxon>
        <taxon>Triparma</taxon>
    </lineage>
</organism>
<feature type="transmembrane region" description="Helical" evidence="2">
    <location>
        <begin position="53"/>
        <end position="74"/>
    </location>
</feature>
<comment type="caution">
    <text evidence="3">The sequence shown here is derived from an EMBL/GenBank/DDBJ whole genome shotgun (WGS) entry which is preliminary data.</text>
</comment>
<dbReference type="OrthoDB" id="189043at2759"/>
<keyword evidence="2" id="KW-1133">Transmembrane helix</keyword>
<dbReference type="AlphaFoldDB" id="A0A9W7GCC8"/>
<name>A0A9W7GCC8_9STRA</name>
<keyword evidence="2" id="KW-0472">Membrane</keyword>